<reference evidence="2" key="1">
    <citation type="submission" date="2012-05" db="EMBL/GenBank/DDBJ databases">
        <authorList>
            <person name="Krishnakumar V."/>
            <person name="Cheung F."/>
            <person name="Xiao Y."/>
            <person name="Chan A."/>
            <person name="Moskal W.A."/>
            <person name="Town C.D."/>
        </authorList>
    </citation>
    <scope>NUCLEOTIDE SEQUENCE</scope>
</reference>
<evidence type="ECO:0000313" key="2">
    <source>
        <dbReference type="EMBL" id="AFK43434.1"/>
    </source>
</evidence>
<dbReference type="EMBL" id="BT143640">
    <property type="protein sequence ID" value="AFK43434.1"/>
    <property type="molecule type" value="mRNA"/>
</dbReference>
<dbReference type="SUPFAM" id="SSF51556">
    <property type="entry name" value="Metallo-dependent hydrolases"/>
    <property type="match status" value="1"/>
</dbReference>
<sequence>MSKIFIFVFKNPTFMSKAVLDEGVKKSNELRIVEAVNNSVRKLTKLDMKLNDALPQINLDQETFTSTTNGGIEAVNSTAAEEGNTHTKIPINEIEARTPHHSLHTPPIPHLQNGNRDRQEIRQPRNSNP</sequence>
<dbReference type="Gene3D" id="3.20.20.140">
    <property type="entry name" value="Metal-dependent hydrolases"/>
    <property type="match status" value="1"/>
</dbReference>
<accession>I3ST42</accession>
<name>I3ST42_LOTJA</name>
<evidence type="ECO:0000256" key="1">
    <source>
        <dbReference type="SAM" id="MobiDB-lite"/>
    </source>
</evidence>
<organism evidence="2">
    <name type="scientific">Lotus japonicus</name>
    <name type="common">Lotus corniculatus var. japonicus</name>
    <dbReference type="NCBI Taxonomy" id="34305"/>
    <lineage>
        <taxon>Eukaryota</taxon>
        <taxon>Viridiplantae</taxon>
        <taxon>Streptophyta</taxon>
        <taxon>Embryophyta</taxon>
        <taxon>Tracheophyta</taxon>
        <taxon>Spermatophyta</taxon>
        <taxon>Magnoliopsida</taxon>
        <taxon>eudicotyledons</taxon>
        <taxon>Gunneridae</taxon>
        <taxon>Pentapetalae</taxon>
        <taxon>rosids</taxon>
        <taxon>fabids</taxon>
        <taxon>Fabales</taxon>
        <taxon>Fabaceae</taxon>
        <taxon>Papilionoideae</taxon>
        <taxon>50 kb inversion clade</taxon>
        <taxon>NPAAA clade</taxon>
        <taxon>Hologalegina</taxon>
        <taxon>robinioid clade</taxon>
        <taxon>Loteae</taxon>
        <taxon>Lotus</taxon>
    </lineage>
</organism>
<dbReference type="AlphaFoldDB" id="I3ST42"/>
<feature type="region of interest" description="Disordered" evidence="1">
    <location>
        <begin position="93"/>
        <end position="129"/>
    </location>
</feature>
<dbReference type="InterPro" id="IPR032466">
    <property type="entry name" value="Metal_Hydrolase"/>
</dbReference>
<proteinExistence type="evidence at transcript level"/>
<protein>
    <submittedName>
        <fullName evidence="2">Uncharacterized protein</fullName>
    </submittedName>
</protein>